<name>A0ABT6FLS7_9BACT</name>
<evidence type="ECO:0000313" key="2">
    <source>
        <dbReference type="EMBL" id="MDG3008507.1"/>
    </source>
</evidence>
<reference evidence="2 3" key="1">
    <citation type="submission" date="2023-03" db="EMBL/GenBank/DDBJ databases">
        <title>Paludisphaera mucosa sp. nov. a novel planctomycete from northern fen.</title>
        <authorList>
            <person name="Ivanova A."/>
        </authorList>
    </citation>
    <scope>NUCLEOTIDE SEQUENCE [LARGE SCALE GENOMIC DNA]</scope>
    <source>
        <strain evidence="2 3">Pla2</strain>
    </source>
</reference>
<feature type="region of interest" description="Disordered" evidence="1">
    <location>
        <begin position="133"/>
        <end position="152"/>
    </location>
</feature>
<proteinExistence type="predicted"/>
<keyword evidence="3" id="KW-1185">Reference proteome</keyword>
<sequence>MALDLIESPRAAWTEDMERAHPTTEIAAAADDAEREYARMRRKPVAAERYRESMRAPEHRLYEAILDHSRAAFGRPMAYRLRGRVYFLSRKRVGAERVSVLYVCMFDADAYDAMGDLGLKAYGLTSREFVDIDEQESGVRPQGAPEWPPPPW</sequence>
<dbReference type="RefSeq" id="WP_277864826.1">
    <property type="nucleotide sequence ID" value="NZ_JARRAG010000008.1"/>
</dbReference>
<protein>
    <submittedName>
        <fullName evidence="2">Uncharacterized protein</fullName>
    </submittedName>
</protein>
<gene>
    <name evidence="2" type="ORF">PZE19_32480</name>
</gene>
<evidence type="ECO:0000256" key="1">
    <source>
        <dbReference type="SAM" id="MobiDB-lite"/>
    </source>
</evidence>
<dbReference type="EMBL" id="JARRAG010000008">
    <property type="protein sequence ID" value="MDG3008507.1"/>
    <property type="molecule type" value="Genomic_DNA"/>
</dbReference>
<comment type="caution">
    <text evidence="2">The sequence shown here is derived from an EMBL/GenBank/DDBJ whole genome shotgun (WGS) entry which is preliminary data.</text>
</comment>
<organism evidence="2 3">
    <name type="scientific">Paludisphaera mucosa</name>
    <dbReference type="NCBI Taxonomy" id="3030827"/>
    <lineage>
        <taxon>Bacteria</taxon>
        <taxon>Pseudomonadati</taxon>
        <taxon>Planctomycetota</taxon>
        <taxon>Planctomycetia</taxon>
        <taxon>Isosphaerales</taxon>
        <taxon>Isosphaeraceae</taxon>
        <taxon>Paludisphaera</taxon>
    </lineage>
</organism>
<evidence type="ECO:0000313" key="3">
    <source>
        <dbReference type="Proteomes" id="UP001216907"/>
    </source>
</evidence>
<accession>A0ABT6FLS7</accession>
<dbReference type="Proteomes" id="UP001216907">
    <property type="component" value="Unassembled WGS sequence"/>
</dbReference>